<name>A0A5C1QMI5_9SPIO</name>
<dbReference type="Proteomes" id="UP000324209">
    <property type="component" value="Chromosome"/>
</dbReference>
<organism evidence="2 3">
    <name type="scientific">Oceanispirochaeta crateris</name>
    <dbReference type="NCBI Taxonomy" id="2518645"/>
    <lineage>
        <taxon>Bacteria</taxon>
        <taxon>Pseudomonadati</taxon>
        <taxon>Spirochaetota</taxon>
        <taxon>Spirochaetia</taxon>
        <taxon>Spirochaetales</taxon>
        <taxon>Spirochaetaceae</taxon>
        <taxon>Oceanispirochaeta</taxon>
    </lineage>
</organism>
<sequence length="112" mass="12559">MDNISAAGNYHLSNNSSVQLEGKLQSNKVSSGEMDKLKEACNDFEAIFIKQMLDSMKKTINYSDLSKRNMGEEIFDDMLYDEYAKKMSGTAGLGIGNMMFQQLSRQLPSDIL</sequence>
<protein>
    <submittedName>
        <fullName evidence="2">Flagellar biosynthesis protein FlgJ</fullName>
    </submittedName>
</protein>
<evidence type="ECO:0000313" key="2">
    <source>
        <dbReference type="EMBL" id="QEN07776.1"/>
    </source>
</evidence>
<evidence type="ECO:0000259" key="1">
    <source>
        <dbReference type="Pfam" id="PF10135"/>
    </source>
</evidence>
<dbReference type="KEGG" id="ock:EXM22_07160"/>
<dbReference type="Pfam" id="PF10135">
    <property type="entry name" value="Rod-binding"/>
    <property type="match status" value="1"/>
</dbReference>
<keyword evidence="3" id="KW-1185">Reference proteome</keyword>
<accession>A0A5C1QMI5</accession>
<proteinExistence type="predicted"/>
<gene>
    <name evidence="2" type="ORF">EXM22_07160</name>
</gene>
<reference evidence="2 3" key="1">
    <citation type="submission" date="2019-02" db="EMBL/GenBank/DDBJ databases">
        <title>Complete Genome Sequence and Methylome Analysis of free living Spirochaetas.</title>
        <authorList>
            <person name="Fomenkov A."/>
            <person name="Dubinina G."/>
            <person name="Leshcheva N."/>
            <person name="Mikheeva N."/>
            <person name="Grabovich M."/>
            <person name="Vincze T."/>
            <person name="Roberts R.J."/>
        </authorList>
    </citation>
    <scope>NUCLEOTIDE SEQUENCE [LARGE SCALE GENOMIC DNA]</scope>
    <source>
        <strain evidence="2 3">K2</strain>
    </source>
</reference>
<feature type="domain" description="Flagellar protein FlgJ N-terminal" evidence="1">
    <location>
        <begin position="55"/>
        <end position="102"/>
    </location>
</feature>
<dbReference type="InterPro" id="IPR019301">
    <property type="entry name" value="Flagellar_prot_FlgJ_N"/>
</dbReference>
<dbReference type="RefSeq" id="WP_149485856.1">
    <property type="nucleotide sequence ID" value="NZ_CP036150.1"/>
</dbReference>
<dbReference type="AlphaFoldDB" id="A0A5C1QMI5"/>
<keyword evidence="2" id="KW-0282">Flagellum</keyword>
<dbReference type="OrthoDB" id="9796740at2"/>
<keyword evidence="2" id="KW-0966">Cell projection</keyword>
<dbReference type="EMBL" id="CP036150">
    <property type="protein sequence ID" value="QEN07776.1"/>
    <property type="molecule type" value="Genomic_DNA"/>
</dbReference>
<keyword evidence="2" id="KW-0969">Cilium</keyword>
<evidence type="ECO:0000313" key="3">
    <source>
        <dbReference type="Proteomes" id="UP000324209"/>
    </source>
</evidence>